<proteinExistence type="inferred from homology"/>
<evidence type="ECO:0000313" key="7">
    <source>
        <dbReference type="EMBL" id="MBW7571361.1"/>
    </source>
</evidence>
<dbReference type="Proteomes" id="UP000719942">
    <property type="component" value="Unassembled WGS sequence"/>
</dbReference>
<evidence type="ECO:0000256" key="4">
    <source>
        <dbReference type="ARBA" id="ARBA00022989"/>
    </source>
</evidence>
<feature type="transmembrane region" description="Helical" evidence="6">
    <location>
        <begin position="12"/>
        <end position="29"/>
    </location>
</feature>
<sequence length="469" mass="51796">MLKKTDAKRVLGAVLGIVIAVVFVCLPVPKGLTHPAMVALGITLWAITYWIFQVFSIFITSMLMCALFALTGVVPFTHAYSGFSSSTWWFMLAALGMSLALTKTGLMKRFAYSIMKLFSPTYKGQVLGLIVSGIIINPFIPSATAKLCMGIPIAESVGEAMGYEKKSNGMHGLFLAVVTGFMLMSVCFISANFFGYIAFGLLPAQTQAQFSWIKWFISMLPWGIVVAVGCLISIWVLYRPKEEKHFSKDYVNQELAGMGPMTMNEKLTLGVFLIAVVLWALQKVINVDSTVVAVLALLIFLITNVIDVSDFKTKIPWDMLFMVGSMISFGSVLNELKIQTYISKQLAPYIGLFTGNPFIFITVVAIAIYLIRFIYVDQVSSITIFVVLLIPFAQAMSISPWVCAMVVFTSILTWNVIYQNGLFLIGYSAGGGEENISFPAISKLSYIYMALNILGFWACIPFWHLLGIL</sequence>
<comment type="caution">
    <text evidence="7">The sequence shown here is derived from an EMBL/GenBank/DDBJ whole genome shotgun (WGS) entry which is preliminary data.</text>
</comment>
<comment type="similarity">
    <text evidence="2">Belongs to the SLC13A/DASS transporter (TC 2.A.47) family. DIT1 subfamily.</text>
</comment>
<feature type="transmembrane region" description="Helical" evidence="6">
    <location>
        <begin position="88"/>
        <end position="106"/>
    </location>
</feature>
<keyword evidence="4 6" id="KW-1133">Transmembrane helix</keyword>
<name>A0ABS7DJ87_9FIRM</name>
<evidence type="ECO:0000256" key="2">
    <source>
        <dbReference type="ARBA" id="ARBA00007349"/>
    </source>
</evidence>
<evidence type="ECO:0000256" key="1">
    <source>
        <dbReference type="ARBA" id="ARBA00004141"/>
    </source>
</evidence>
<feature type="transmembrane region" description="Helical" evidence="6">
    <location>
        <begin position="267"/>
        <end position="285"/>
    </location>
</feature>
<feature type="transmembrane region" description="Helical" evidence="6">
    <location>
        <begin position="446"/>
        <end position="466"/>
    </location>
</feature>
<evidence type="ECO:0000256" key="6">
    <source>
        <dbReference type="SAM" id="Phobius"/>
    </source>
</evidence>
<evidence type="ECO:0000256" key="5">
    <source>
        <dbReference type="ARBA" id="ARBA00023136"/>
    </source>
</evidence>
<dbReference type="InterPro" id="IPR030676">
    <property type="entry name" value="CitT-rel"/>
</dbReference>
<feature type="transmembrane region" description="Helical" evidence="6">
    <location>
        <begin position="291"/>
        <end position="308"/>
    </location>
</feature>
<keyword evidence="3 6" id="KW-0812">Transmembrane</keyword>
<dbReference type="PANTHER" id="PTHR42826">
    <property type="entry name" value="DICARBOXYLATE TRANSPORTER 2.1, CHLOROPLASTIC"/>
    <property type="match status" value="1"/>
</dbReference>
<keyword evidence="5 6" id="KW-0472">Membrane</keyword>
<dbReference type="InterPro" id="IPR001898">
    <property type="entry name" value="SLC13A/DASS"/>
</dbReference>
<feature type="transmembrane region" description="Helical" evidence="6">
    <location>
        <begin position="346"/>
        <end position="371"/>
    </location>
</feature>
<organism evidence="7 8">
    <name type="scientific">Caproiciproducens faecalis</name>
    <dbReference type="NCBI Taxonomy" id="2820301"/>
    <lineage>
        <taxon>Bacteria</taxon>
        <taxon>Bacillati</taxon>
        <taxon>Bacillota</taxon>
        <taxon>Clostridia</taxon>
        <taxon>Eubacteriales</taxon>
        <taxon>Acutalibacteraceae</taxon>
        <taxon>Caproiciproducens</taxon>
    </lineage>
</organism>
<comment type="subcellular location">
    <subcellularLocation>
        <location evidence="1">Membrane</location>
        <topology evidence="1">Multi-pass membrane protein</topology>
    </subcellularLocation>
</comment>
<reference evidence="7 8" key="1">
    <citation type="submission" date="2021-03" db="EMBL/GenBank/DDBJ databases">
        <title>Caproiciproducens sp. nov. isolated from feces of cow.</title>
        <authorList>
            <person name="Choi J.-Y."/>
        </authorList>
    </citation>
    <scope>NUCLEOTIDE SEQUENCE [LARGE SCALE GENOMIC DNA]</scope>
    <source>
        <strain evidence="7 8">AGMB10547</strain>
    </source>
</reference>
<protein>
    <submittedName>
        <fullName evidence="7">Anion permease</fullName>
    </submittedName>
</protein>
<evidence type="ECO:0000256" key="3">
    <source>
        <dbReference type="ARBA" id="ARBA00022692"/>
    </source>
</evidence>
<feature type="transmembrane region" description="Helical" evidence="6">
    <location>
        <begin position="57"/>
        <end position="76"/>
    </location>
</feature>
<gene>
    <name evidence="7" type="ORF">J5W02_00930</name>
</gene>
<dbReference type="Pfam" id="PF00939">
    <property type="entry name" value="Na_sulph_symp"/>
    <property type="match status" value="1"/>
</dbReference>
<evidence type="ECO:0000313" key="8">
    <source>
        <dbReference type="Proteomes" id="UP000719942"/>
    </source>
</evidence>
<feature type="transmembrane region" description="Helical" evidence="6">
    <location>
        <begin position="173"/>
        <end position="199"/>
    </location>
</feature>
<feature type="transmembrane region" description="Helical" evidence="6">
    <location>
        <begin position="219"/>
        <end position="238"/>
    </location>
</feature>
<feature type="transmembrane region" description="Helical" evidence="6">
    <location>
        <begin position="383"/>
        <end position="414"/>
    </location>
</feature>
<accession>A0ABS7DJ87</accession>
<dbReference type="EMBL" id="JAGFNZ010000001">
    <property type="protein sequence ID" value="MBW7571361.1"/>
    <property type="molecule type" value="Genomic_DNA"/>
</dbReference>
<dbReference type="RefSeq" id="WP_219938571.1">
    <property type="nucleotide sequence ID" value="NZ_JAGFNZ010000001.1"/>
</dbReference>
<keyword evidence="8" id="KW-1185">Reference proteome</keyword>
<feature type="transmembrane region" description="Helical" evidence="6">
    <location>
        <begin position="315"/>
        <end position="334"/>
    </location>
</feature>